<reference evidence="2 3" key="1">
    <citation type="submission" date="2020-01" db="EMBL/GenBank/DDBJ databases">
        <title>Genome analysis.</title>
        <authorList>
            <person name="Wu S."/>
            <person name="Wang G."/>
        </authorList>
    </citation>
    <scope>NUCLEOTIDE SEQUENCE [LARGE SCALE GENOMIC DNA]</scope>
    <source>
        <strain evidence="2 3">SYL130</strain>
    </source>
</reference>
<dbReference type="EMBL" id="JAACJS010000015">
    <property type="protein sequence ID" value="NCI51560.1"/>
    <property type="molecule type" value="Genomic_DNA"/>
</dbReference>
<evidence type="ECO:0000313" key="3">
    <source>
        <dbReference type="Proteomes" id="UP000753802"/>
    </source>
</evidence>
<protein>
    <submittedName>
        <fullName evidence="2">Nuclear transport factor 2 family protein</fullName>
    </submittedName>
</protein>
<keyword evidence="3" id="KW-1185">Reference proteome</keyword>
<dbReference type="Pfam" id="PF12680">
    <property type="entry name" value="SnoaL_2"/>
    <property type="match status" value="1"/>
</dbReference>
<dbReference type="InterPro" id="IPR037401">
    <property type="entry name" value="SnoaL-like"/>
</dbReference>
<dbReference type="InterPro" id="IPR032710">
    <property type="entry name" value="NTF2-like_dom_sf"/>
</dbReference>
<comment type="caution">
    <text evidence="2">The sequence shown here is derived from an EMBL/GenBank/DDBJ whole genome shotgun (WGS) entry which is preliminary data.</text>
</comment>
<dbReference type="Gene3D" id="3.10.450.50">
    <property type="match status" value="1"/>
</dbReference>
<accession>A0ABX0A2X1</accession>
<dbReference type="Proteomes" id="UP000753802">
    <property type="component" value="Unassembled WGS sequence"/>
</dbReference>
<dbReference type="RefSeq" id="WP_237722185.1">
    <property type="nucleotide sequence ID" value="NZ_JAACJS010000015.1"/>
</dbReference>
<dbReference type="SUPFAM" id="SSF54427">
    <property type="entry name" value="NTF2-like"/>
    <property type="match status" value="1"/>
</dbReference>
<sequence length="125" mass="14428">MKEKILAFMEDMHSNDACRIAEWFADESILWIPPAAQVAGKGRIKALFRAMFNRYEFLKWNIVDILPVTANRCIHICESHGKLKGCAEYRNRVITDIVFNEDGKIVSLSDYFKDTAIFCKKHDAI</sequence>
<proteinExistence type="predicted"/>
<evidence type="ECO:0000313" key="2">
    <source>
        <dbReference type="EMBL" id="NCI51560.1"/>
    </source>
</evidence>
<name>A0ABX0A2X1_9BACT</name>
<feature type="domain" description="SnoaL-like" evidence="1">
    <location>
        <begin position="7"/>
        <end position="107"/>
    </location>
</feature>
<evidence type="ECO:0000259" key="1">
    <source>
        <dbReference type="Pfam" id="PF12680"/>
    </source>
</evidence>
<organism evidence="2 3">
    <name type="scientific">Sediminibacterium roseum</name>
    <dbReference type="NCBI Taxonomy" id="1978412"/>
    <lineage>
        <taxon>Bacteria</taxon>
        <taxon>Pseudomonadati</taxon>
        <taxon>Bacteroidota</taxon>
        <taxon>Chitinophagia</taxon>
        <taxon>Chitinophagales</taxon>
        <taxon>Chitinophagaceae</taxon>
        <taxon>Sediminibacterium</taxon>
    </lineage>
</organism>
<gene>
    <name evidence="2" type="ORF">GWC95_16645</name>
</gene>